<evidence type="ECO:0000313" key="2">
    <source>
        <dbReference type="EMBL" id="UWP85432.1"/>
    </source>
</evidence>
<accession>A0ABY5W5U0</accession>
<keyword evidence="1" id="KW-1133">Transmembrane helix</keyword>
<evidence type="ECO:0000256" key="1">
    <source>
        <dbReference type="SAM" id="Phobius"/>
    </source>
</evidence>
<feature type="transmembrane region" description="Helical" evidence="1">
    <location>
        <begin position="50"/>
        <end position="69"/>
    </location>
</feature>
<proteinExistence type="predicted"/>
<sequence length="151" mass="16104">MSEAARSNWLLWSLLLPALAVPGALNSLWGGIVLTTPFFGEEPSPIDRATAAAAMWSGVSLCLFTAIVTAIVSRRFVAPALCGVAALGLALLVLTRWDTSVPLSSAEFRVGWAAAWWSPTSWIVVVVAVVLPVRSAYRAVSHRRSSSRSVL</sequence>
<dbReference type="EMBL" id="CP073720">
    <property type="protein sequence ID" value="UWP85432.1"/>
    <property type="molecule type" value="Genomic_DNA"/>
</dbReference>
<reference evidence="2" key="1">
    <citation type="submission" date="2021-04" db="EMBL/GenBank/DDBJ databases">
        <authorList>
            <person name="Hartkoorn R.C."/>
            <person name="Beaudoing E."/>
            <person name="Hot D."/>
        </authorList>
    </citation>
    <scope>NUCLEOTIDE SEQUENCE</scope>
    <source>
        <strain evidence="2">NRRL B-16292</strain>
    </source>
</reference>
<dbReference type="Proteomes" id="UP001059617">
    <property type="component" value="Chromosome"/>
</dbReference>
<keyword evidence="3" id="KW-1185">Reference proteome</keyword>
<evidence type="ECO:0000313" key="3">
    <source>
        <dbReference type="Proteomes" id="UP001059617"/>
    </source>
</evidence>
<reference evidence="2" key="2">
    <citation type="submission" date="2022-09" db="EMBL/GenBank/DDBJ databases">
        <title>Biosynthetic gene clusters of Dactylosporangioum fulvum.</title>
        <authorList>
            <person name="Caradec T."/>
        </authorList>
    </citation>
    <scope>NUCLEOTIDE SEQUENCE</scope>
    <source>
        <strain evidence="2">NRRL B-16292</strain>
    </source>
</reference>
<keyword evidence="1" id="KW-0472">Membrane</keyword>
<name>A0ABY5W5U0_9ACTN</name>
<keyword evidence="1" id="KW-0812">Transmembrane</keyword>
<gene>
    <name evidence="2" type="ORF">Dfulv_14810</name>
</gene>
<organism evidence="2 3">
    <name type="scientific">Dactylosporangium fulvum</name>
    <dbReference type="NCBI Taxonomy" id="53359"/>
    <lineage>
        <taxon>Bacteria</taxon>
        <taxon>Bacillati</taxon>
        <taxon>Actinomycetota</taxon>
        <taxon>Actinomycetes</taxon>
        <taxon>Micromonosporales</taxon>
        <taxon>Micromonosporaceae</taxon>
        <taxon>Dactylosporangium</taxon>
    </lineage>
</organism>
<protein>
    <submittedName>
        <fullName evidence="2">Uncharacterized protein</fullName>
    </submittedName>
</protein>
<feature type="transmembrane region" description="Helical" evidence="1">
    <location>
        <begin position="76"/>
        <end position="94"/>
    </location>
</feature>
<feature type="transmembrane region" description="Helical" evidence="1">
    <location>
        <begin position="114"/>
        <end position="137"/>
    </location>
</feature>
<dbReference type="RefSeq" id="WP_259863547.1">
    <property type="nucleotide sequence ID" value="NZ_BAAAST010000160.1"/>
</dbReference>